<dbReference type="EMBL" id="JBHSFZ010000013">
    <property type="protein sequence ID" value="MFC4594279.1"/>
    <property type="molecule type" value="Genomic_DNA"/>
</dbReference>
<organism evidence="1 2">
    <name type="scientific">Sphingobium tyrosinilyticum</name>
    <dbReference type="NCBI Taxonomy" id="2715436"/>
    <lineage>
        <taxon>Bacteria</taxon>
        <taxon>Pseudomonadati</taxon>
        <taxon>Pseudomonadota</taxon>
        <taxon>Alphaproteobacteria</taxon>
        <taxon>Sphingomonadales</taxon>
        <taxon>Sphingomonadaceae</taxon>
        <taxon>Sphingobium</taxon>
    </lineage>
</organism>
<keyword evidence="2" id="KW-1185">Reference proteome</keyword>
<comment type="caution">
    <text evidence="1">The sequence shown here is derived from an EMBL/GenBank/DDBJ whole genome shotgun (WGS) entry which is preliminary data.</text>
</comment>
<evidence type="ECO:0000313" key="1">
    <source>
        <dbReference type="EMBL" id="MFC4594279.1"/>
    </source>
</evidence>
<dbReference type="RefSeq" id="WP_380803844.1">
    <property type="nucleotide sequence ID" value="NZ_JBHSFZ010000013.1"/>
</dbReference>
<name>A0ABV9F218_9SPHN</name>
<gene>
    <name evidence="1" type="ORF">ACFO3E_08740</name>
</gene>
<sequence length="88" mass="10149">MQNVIELRPQQRRRLTVSFNDSTGRYRVAAFPPCCHGNLDREFRTSGDAVRYATDLGVRHGFPIHSAEVPDAEWRLLVLENLAKRGRR</sequence>
<reference evidence="2" key="1">
    <citation type="journal article" date="2019" name="Int. J. Syst. Evol. Microbiol.">
        <title>The Global Catalogue of Microorganisms (GCM) 10K type strain sequencing project: providing services to taxonomists for standard genome sequencing and annotation.</title>
        <authorList>
            <consortium name="The Broad Institute Genomics Platform"/>
            <consortium name="The Broad Institute Genome Sequencing Center for Infectious Disease"/>
            <person name="Wu L."/>
            <person name="Ma J."/>
        </authorList>
    </citation>
    <scope>NUCLEOTIDE SEQUENCE [LARGE SCALE GENOMIC DNA]</scope>
    <source>
        <strain evidence="2">NBRC 103632</strain>
    </source>
</reference>
<evidence type="ECO:0000313" key="2">
    <source>
        <dbReference type="Proteomes" id="UP001595957"/>
    </source>
</evidence>
<proteinExistence type="predicted"/>
<accession>A0ABV9F218</accession>
<protein>
    <submittedName>
        <fullName evidence="1">Uncharacterized protein</fullName>
    </submittedName>
</protein>
<dbReference type="Proteomes" id="UP001595957">
    <property type="component" value="Unassembled WGS sequence"/>
</dbReference>